<feature type="transmembrane region" description="Helical" evidence="2">
    <location>
        <begin position="43"/>
        <end position="64"/>
    </location>
</feature>
<protein>
    <submittedName>
        <fullName evidence="3">Uncharacterized protein</fullName>
    </submittedName>
</protein>
<feature type="transmembrane region" description="Helical" evidence="2">
    <location>
        <begin position="7"/>
        <end position="23"/>
    </location>
</feature>
<feature type="region of interest" description="Disordered" evidence="1">
    <location>
        <begin position="113"/>
        <end position="134"/>
    </location>
</feature>
<keyword evidence="2" id="KW-0472">Membrane</keyword>
<accession>A0AAD9HE05</accession>
<proteinExistence type="predicted"/>
<dbReference type="EMBL" id="MU842902">
    <property type="protein sequence ID" value="KAK2027078.1"/>
    <property type="molecule type" value="Genomic_DNA"/>
</dbReference>
<comment type="caution">
    <text evidence="3">The sequence shown here is derived from an EMBL/GenBank/DDBJ whole genome shotgun (WGS) entry which is preliminary data.</text>
</comment>
<keyword evidence="4" id="KW-1185">Reference proteome</keyword>
<dbReference type="Proteomes" id="UP001232148">
    <property type="component" value="Unassembled WGS sequence"/>
</dbReference>
<reference evidence="3" key="1">
    <citation type="submission" date="2021-06" db="EMBL/GenBank/DDBJ databases">
        <title>Comparative genomics, transcriptomics and evolutionary studies reveal genomic signatures of adaptation to plant cell wall in hemibiotrophic fungi.</title>
        <authorList>
            <consortium name="DOE Joint Genome Institute"/>
            <person name="Baroncelli R."/>
            <person name="Diaz J.F."/>
            <person name="Benocci T."/>
            <person name="Peng M."/>
            <person name="Battaglia E."/>
            <person name="Haridas S."/>
            <person name="Andreopoulos W."/>
            <person name="Labutti K."/>
            <person name="Pangilinan J."/>
            <person name="Floch G.L."/>
            <person name="Makela M.R."/>
            <person name="Henrissat B."/>
            <person name="Grigoriev I.V."/>
            <person name="Crouch J.A."/>
            <person name="De Vries R.P."/>
            <person name="Sukno S.A."/>
            <person name="Thon M.R."/>
        </authorList>
    </citation>
    <scope>NUCLEOTIDE SEQUENCE</scope>
    <source>
        <strain evidence="3">MAFF235873</strain>
    </source>
</reference>
<gene>
    <name evidence="3" type="ORF">LX32DRAFT_456649</name>
</gene>
<organism evidence="3 4">
    <name type="scientific">Colletotrichum zoysiae</name>
    <dbReference type="NCBI Taxonomy" id="1216348"/>
    <lineage>
        <taxon>Eukaryota</taxon>
        <taxon>Fungi</taxon>
        <taxon>Dikarya</taxon>
        <taxon>Ascomycota</taxon>
        <taxon>Pezizomycotina</taxon>
        <taxon>Sordariomycetes</taxon>
        <taxon>Hypocreomycetidae</taxon>
        <taxon>Glomerellales</taxon>
        <taxon>Glomerellaceae</taxon>
        <taxon>Colletotrichum</taxon>
        <taxon>Colletotrichum graminicola species complex</taxon>
    </lineage>
</organism>
<sequence>MAPRCSVFLLGIFIDLYFWRVHVEWRSSILRTGRLPPPPPGRVALHIHITYLVMLHFISVNPLFGGRGPTNQRPQRLTPNTCWERSDPWIRLLRQLSLWEAAILAPGFPTSTPPFHPSPLPESPPDASDRLASRERERERFSLLSRSCSDCGVTRRCDQRGSLHYTCTNSVHW</sequence>
<name>A0AAD9HE05_9PEZI</name>
<evidence type="ECO:0000313" key="3">
    <source>
        <dbReference type="EMBL" id="KAK2027078.1"/>
    </source>
</evidence>
<evidence type="ECO:0000256" key="2">
    <source>
        <dbReference type="SAM" id="Phobius"/>
    </source>
</evidence>
<dbReference type="AlphaFoldDB" id="A0AAD9HE05"/>
<keyword evidence="2" id="KW-1133">Transmembrane helix</keyword>
<evidence type="ECO:0000256" key="1">
    <source>
        <dbReference type="SAM" id="MobiDB-lite"/>
    </source>
</evidence>
<feature type="compositionally biased region" description="Pro residues" evidence="1">
    <location>
        <begin position="113"/>
        <end position="124"/>
    </location>
</feature>
<keyword evidence="2" id="KW-0812">Transmembrane</keyword>
<evidence type="ECO:0000313" key="4">
    <source>
        <dbReference type="Proteomes" id="UP001232148"/>
    </source>
</evidence>